<accession>A0A0F9BZ85</accession>
<dbReference type="AlphaFoldDB" id="A0A0F9BZ85"/>
<dbReference type="Gene3D" id="3.90.1150.10">
    <property type="entry name" value="Aspartate Aminotransferase, domain 1"/>
    <property type="match status" value="1"/>
</dbReference>
<sequence>MPRYQFDKWADLYADRALLLKSSAIRDLLSVTARPDIISLAGGLPYTRDFKMNKMVEA</sequence>
<dbReference type="InterPro" id="IPR015422">
    <property type="entry name" value="PyrdxlP-dep_Trfase_small"/>
</dbReference>
<proteinExistence type="predicted"/>
<evidence type="ECO:0008006" key="2">
    <source>
        <dbReference type="Google" id="ProtNLM"/>
    </source>
</evidence>
<protein>
    <recommendedName>
        <fullName evidence="2">PLP-dependent aminotransferase family protein</fullName>
    </recommendedName>
</protein>
<comment type="caution">
    <text evidence="1">The sequence shown here is derived from an EMBL/GenBank/DDBJ whole genome shotgun (WGS) entry which is preliminary data.</text>
</comment>
<gene>
    <name evidence="1" type="ORF">LCGC14_2729940</name>
</gene>
<evidence type="ECO:0000313" key="1">
    <source>
        <dbReference type="EMBL" id="KKK89751.1"/>
    </source>
</evidence>
<organism evidence="1">
    <name type="scientific">marine sediment metagenome</name>
    <dbReference type="NCBI Taxonomy" id="412755"/>
    <lineage>
        <taxon>unclassified sequences</taxon>
        <taxon>metagenomes</taxon>
        <taxon>ecological metagenomes</taxon>
    </lineage>
</organism>
<feature type="non-terminal residue" evidence="1">
    <location>
        <position position="58"/>
    </location>
</feature>
<reference evidence="1" key="1">
    <citation type="journal article" date="2015" name="Nature">
        <title>Complex archaea that bridge the gap between prokaryotes and eukaryotes.</title>
        <authorList>
            <person name="Spang A."/>
            <person name="Saw J.H."/>
            <person name="Jorgensen S.L."/>
            <person name="Zaremba-Niedzwiedzka K."/>
            <person name="Martijn J."/>
            <person name="Lind A.E."/>
            <person name="van Eijk R."/>
            <person name="Schleper C."/>
            <person name="Guy L."/>
            <person name="Ettema T.J."/>
        </authorList>
    </citation>
    <scope>NUCLEOTIDE SEQUENCE</scope>
</reference>
<dbReference type="EMBL" id="LAZR01049394">
    <property type="protein sequence ID" value="KKK89751.1"/>
    <property type="molecule type" value="Genomic_DNA"/>
</dbReference>
<name>A0A0F9BZ85_9ZZZZ</name>